<dbReference type="Proteomes" id="UP000005561">
    <property type="component" value="Unassembled WGS sequence"/>
</dbReference>
<dbReference type="AlphaFoldDB" id="C6LB60"/>
<dbReference type="InterPro" id="IPR017850">
    <property type="entry name" value="Alkaline_phosphatase_core_sf"/>
</dbReference>
<dbReference type="STRING" id="168384.SAMN05660368_01329"/>
<keyword evidence="2" id="KW-1185">Reference proteome</keyword>
<evidence type="ECO:0000313" key="1">
    <source>
        <dbReference type="EMBL" id="EET62191.1"/>
    </source>
</evidence>
<dbReference type="Gene3D" id="3.40.720.10">
    <property type="entry name" value="Alkaline Phosphatase, subunit A"/>
    <property type="match status" value="1"/>
</dbReference>
<evidence type="ECO:0008006" key="3">
    <source>
        <dbReference type="Google" id="ProtNLM"/>
    </source>
</evidence>
<name>C6LB60_9FIRM</name>
<evidence type="ECO:0000313" key="2">
    <source>
        <dbReference type="Proteomes" id="UP000005561"/>
    </source>
</evidence>
<comment type="caution">
    <text evidence="1">The sequence shown here is derived from an EMBL/GenBank/DDBJ whole genome shotgun (WGS) entry which is preliminary data.</text>
</comment>
<dbReference type="EMBL" id="ACCL02000003">
    <property type="protein sequence ID" value="EET62191.1"/>
    <property type="molecule type" value="Genomic_DNA"/>
</dbReference>
<proteinExistence type="predicted"/>
<accession>C6LB60</accession>
<protein>
    <recommendedName>
        <fullName evidence="3">Sulfatase N-terminal domain-containing protein</fullName>
    </recommendedName>
</protein>
<reference evidence="1" key="1">
    <citation type="submission" date="2009-07" db="EMBL/GenBank/DDBJ databases">
        <authorList>
            <person name="Weinstock G."/>
            <person name="Sodergren E."/>
            <person name="Clifton S."/>
            <person name="Fulton L."/>
            <person name="Fulton B."/>
            <person name="Courtney L."/>
            <person name="Fronick C."/>
            <person name="Harrison M."/>
            <person name="Strong C."/>
            <person name="Farmer C."/>
            <person name="Delahaunty K."/>
            <person name="Markovic C."/>
            <person name="Hall O."/>
            <person name="Minx P."/>
            <person name="Tomlinson C."/>
            <person name="Mitreva M."/>
            <person name="Nelson J."/>
            <person name="Hou S."/>
            <person name="Wollam A."/>
            <person name="Pepin K.H."/>
            <person name="Johnson M."/>
            <person name="Bhonagiri V."/>
            <person name="Nash W.E."/>
            <person name="Warren W."/>
            <person name="Chinwalla A."/>
            <person name="Mardis E.R."/>
            <person name="Wilson R.K."/>
        </authorList>
    </citation>
    <scope>NUCLEOTIDE SEQUENCE [LARGE SCALE GENOMIC DNA]</scope>
    <source>
        <strain evidence="1">DSM 14469</strain>
    </source>
</reference>
<sequence length="159" mass="17884">MPARLLSLSQHHRTVNHHETVLDCLAARGYDTVLCGRMHFEGSDQRHGFTKRIAGDITNPECGGIQRVVSEMGDYYMTTGEMGAPMVIGGGMAPPLGYDYYVVQNALAYLRESHERLQCMVVGTYAPHFSYYNYKKAPAAALRSRIAEEYTRQFLSRKS</sequence>
<gene>
    <name evidence="1" type="ORF">BRYFOR_05855</name>
</gene>
<organism evidence="1 2">
    <name type="scientific">Marvinbryantia formatexigens DSM 14469</name>
    <dbReference type="NCBI Taxonomy" id="478749"/>
    <lineage>
        <taxon>Bacteria</taxon>
        <taxon>Bacillati</taxon>
        <taxon>Bacillota</taxon>
        <taxon>Clostridia</taxon>
        <taxon>Lachnospirales</taxon>
        <taxon>Lachnospiraceae</taxon>
        <taxon>Marvinbryantia</taxon>
    </lineage>
</organism>
<dbReference type="SUPFAM" id="SSF53649">
    <property type="entry name" value="Alkaline phosphatase-like"/>
    <property type="match status" value="1"/>
</dbReference>